<dbReference type="PANTHER" id="PTHR23421">
    <property type="entry name" value="BETA-GALACTOSIDASE RELATED"/>
    <property type="match status" value="1"/>
</dbReference>
<keyword evidence="3" id="KW-1185">Reference proteome</keyword>
<comment type="caution">
    <text evidence="2">The sequence shown here is derived from an EMBL/GenBank/DDBJ whole genome shotgun (WGS) entry which is preliminary data.</text>
</comment>
<dbReference type="AlphaFoldDB" id="A0ABD3AY47"/>
<dbReference type="EMBL" id="JBJUIK010000002">
    <property type="protein sequence ID" value="KAL3536182.1"/>
    <property type="molecule type" value="Genomic_DNA"/>
</dbReference>
<evidence type="ECO:0000313" key="2">
    <source>
        <dbReference type="EMBL" id="KAL3536182.1"/>
    </source>
</evidence>
<evidence type="ECO:0000259" key="1">
    <source>
        <dbReference type="Pfam" id="PF17834"/>
    </source>
</evidence>
<proteinExistence type="predicted"/>
<sequence>MTITFEGRKYDIPSWSVSILTNCTTEVYNTAHVNTQTNVYAKLDYLTGLKWHWRTEAFDHLAKKHNVHEHPSNGISLLAKQLIDQKTITNDTTFDYLWYMTTYV</sequence>
<name>A0ABD3AY47_9GENT</name>
<feature type="domain" description="Beta-galactosidase beta-sandwich" evidence="1">
    <location>
        <begin position="2"/>
        <end position="33"/>
    </location>
</feature>
<reference evidence="2 3" key="1">
    <citation type="submission" date="2024-11" db="EMBL/GenBank/DDBJ databases">
        <title>A near-complete genome assembly of Cinchona calisaya.</title>
        <authorList>
            <person name="Lian D.C."/>
            <person name="Zhao X.W."/>
            <person name="Wei L."/>
        </authorList>
    </citation>
    <scope>NUCLEOTIDE SEQUENCE [LARGE SCALE GENOMIC DNA]</scope>
    <source>
        <tissue evidence="2">Nenye</tissue>
    </source>
</reference>
<dbReference type="Pfam" id="PF17834">
    <property type="entry name" value="GHD"/>
    <property type="match status" value="1"/>
</dbReference>
<dbReference type="InterPro" id="IPR001944">
    <property type="entry name" value="Glycoside_Hdrlase_35"/>
</dbReference>
<organism evidence="2 3">
    <name type="scientific">Cinchona calisaya</name>
    <dbReference type="NCBI Taxonomy" id="153742"/>
    <lineage>
        <taxon>Eukaryota</taxon>
        <taxon>Viridiplantae</taxon>
        <taxon>Streptophyta</taxon>
        <taxon>Embryophyta</taxon>
        <taxon>Tracheophyta</taxon>
        <taxon>Spermatophyta</taxon>
        <taxon>Magnoliopsida</taxon>
        <taxon>eudicotyledons</taxon>
        <taxon>Gunneridae</taxon>
        <taxon>Pentapetalae</taxon>
        <taxon>asterids</taxon>
        <taxon>lamiids</taxon>
        <taxon>Gentianales</taxon>
        <taxon>Rubiaceae</taxon>
        <taxon>Cinchonoideae</taxon>
        <taxon>Cinchoneae</taxon>
        <taxon>Cinchona</taxon>
    </lineage>
</organism>
<dbReference type="Proteomes" id="UP001630127">
    <property type="component" value="Unassembled WGS sequence"/>
</dbReference>
<evidence type="ECO:0000313" key="3">
    <source>
        <dbReference type="Proteomes" id="UP001630127"/>
    </source>
</evidence>
<gene>
    <name evidence="2" type="ORF">ACH5RR_004643</name>
</gene>
<accession>A0ABD3AY47</accession>
<dbReference type="InterPro" id="IPR041392">
    <property type="entry name" value="GHD"/>
</dbReference>
<protein>
    <recommendedName>
        <fullName evidence="1">Beta-galactosidase beta-sandwich domain-containing protein</fullName>
    </recommendedName>
</protein>